<keyword evidence="20" id="KW-1185">Reference proteome</keyword>
<dbReference type="FunFam" id="3.40.50.2300:FF:000188">
    <property type="entry name" value="Glutamate receptor"/>
    <property type="match status" value="1"/>
</dbReference>
<dbReference type="PANTHER" id="PTHR18966">
    <property type="entry name" value="IONOTROPIC GLUTAMATE RECEPTOR"/>
    <property type="match status" value="1"/>
</dbReference>
<dbReference type="GO" id="GO:0015276">
    <property type="term" value="F:ligand-gated monoatomic ion channel activity"/>
    <property type="evidence" value="ECO:0007669"/>
    <property type="project" value="InterPro"/>
</dbReference>
<evidence type="ECO:0000256" key="14">
    <source>
        <dbReference type="PIRSR" id="PIRSR037090-50"/>
    </source>
</evidence>
<evidence type="ECO:0000313" key="20">
    <source>
        <dbReference type="Proteomes" id="UP000324705"/>
    </source>
</evidence>
<dbReference type="EMBL" id="LT934124">
    <property type="protein sequence ID" value="VAI83703.1"/>
    <property type="molecule type" value="Genomic_DNA"/>
</dbReference>
<dbReference type="SUPFAM" id="SSF53850">
    <property type="entry name" value="Periplasmic binding protein-like II"/>
    <property type="match status" value="1"/>
</dbReference>
<dbReference type="Pfam" id="PF10613">
    <property type="entry name" value="Lig_chan-Glu_bd"/>
    <property type="match status" value="1"/>
</dbReference>
<keyword evidence="6 16" id="KW-1133">Transmembrane helix</keyword>
<dbReference type="Gene3D" id="3.40.190.10">
    <property type="entry name" value="Periplasmic binding protein-like II"/>
    <property type="match status" value="2"/>
</dbReference>
<evidence type="ECO:0000256" key="12">
    <source>
        <dbReference type="ARBA" id="ARBA00023303"/>
    </source>
</evidence>
<accession>A0A9R0ZTD6</accession>
<dbReference type="OMA" id="DRVSGYC"/>
<keyword evidence="5 17" id="KW-0732">Signal</keyword>
<feature type="signal peptide" evidence="17">
    <location>
        <begin position="1"/>
        <end position="29"/>
    </location>
</feature>
<evidence type="ECO:0000256" key="5">
    <source>
        <dbReference type="ARBA" id="ARBA00022729"/>
    </source>
</evidence>
<dbReference type="InterPro" id="IPR015683">
    <property type="entry name" value="Ionotropic_Glu_rcpt"/>
</dbReference>
<protein>
    <recommendedName>
        <fullName evidence="13">Glutamate receptor</fullName>
    </recommendedName>
</protein>
<dbReference type="SUPFAM" id="SSF53822">
    <property type="entry name" value="Periplasmic binding protein-like I"/>
    <property type="match status" value="1"/>
</dbReference>
<keyword evidence="10" id="KW-0325">Glycoprotein</keyword>
<evidence type="ECO:0000256" key="13">
    <source>
        <dbReference type="PIRNR" id="PIRNR037090"/>
    </source>
</evidence>
<evidence type="ECO:0000259" key="18">
    <source>
        <dbReference type="SMART" id="SM00079"/>
    </source>
</evidence>
<evidence type="ECO:0000256" key="6">
    <source>
        <dbReference type="ARBA" id="ARBA00022989"/>
    </source>
</evidence>
<dbReference type="GO" id="GO:0016020">
    <property type="term" value="C:membrane"/>
    <property type="evidence" value="ECO:0007669"/>
    <property type="project" value="UniProtKB-SubCell"/>
</dbReference>
<evidence type="ECO:0000256" key="3">
    <source>
        <dbReference type="ARBA" id="ARBA00022448"/>
    </source>
</evidence>
<dbReference type="Gramene" id="TRITD7Bv1G022050.1">
    <property type="protein sequence ID" value="TRITD7Bv1G022050.1"/>
    <property type="gene ID" value="TRITD7Bv1G022050"/>
</dbReference>
<dbReference type="SMART" id="SM00079">
    <property type="entry name" value="PBPe"/>
    <property type="match status" value="1"/>
</dbReference>
<keyword evidence="9 13" id="KW-0675">Receptor</keyword>
<organism evidence="19 20">
    <name type="scientific">Triticum turgidum subsp. durum</name>
    <name type="common">Durum wheat</name>
    <name type="synonym">Triticum durum</name>
    <dbReference type="NCBI Taxonomy" id="4567"/>
    <lineage>
        <taxon>Eukaryota</taxon>
        <taxon>Viridiplantae</taxon>
        <taxon>Streptophyta</taxon>
        <taxon>Embryophyta</taxon>
        <taxon>Tracheophyta</taxon>
        <taxon>Spermatophyta</taxon>
        <taxon>Magnoliopsida</taxon>
        <taxon>Liliopsida</taxon>
        <taxon>Poales</taxon>
        <taxon>Poaceae</taxon>
        <taxon>BOP clade</taxon>
        <taxon>Pooideae</taxon>
        <taxon>Triticodae</taxon>
        <taxon>Triticeae</taxon>
        <taxon>Triticinae</taxon>
        <taxon>Triticum</taxon>
    </lineage>
</organism>
<keyword evidence="3 13" id="KW-0813">Transport</keyword>
<dbReference type="Pfam" id="PF01094">
    <property type="entry name" value="ANF_receptor"/>
    <property type="match status" value="1"/>
</dbReference>
<evidence type="ECO:0000256" key="10">
    <source>
        <dbReference type="ARBA" id="ARBA00023180"/>
    </source>
</evidence>
<evidence type="ECO:0000256" key="2">
    <source>
        <dbReference type="ARBA" id="ARBA00008685"/>
    </source>
</evidence>
<comment type="function">
    <text evidence="13">Glutamate-gated receptor that probably acts as non-selective cation channel.</text>
</comment>
<evidence type="ECO:0000256" key="8">
    <source>
        <dbReference type="ARBA" id="ARBA00023136"/>
    </source>
</evidence>
<dbReference type="FunFam" id="3.40.190.10:FF:000054">
    <property type="entry name" value="Glutamate receptor"/>
    <property type="match status" value="1"/>
</dbReference>
<dbReference type="InterPro" id="IPR028082">
    <property type="entry name" value="Peripla_BP_I"/>
</dbReference>
<dbReference type="InterPro" id="IPR019594">
    <property type="entry name" value="Glu/Gly-bd"/>
</dbReference>
<dbReference type="FunFam" id="1.10.287.70:FF:000037">
    <property type="entry name" value="Glutamate receptor"/>
    <property type="match status" value="1"/>
</dbReference>
<keyword evidence="4 16" id="KW-0812">Transmembrane</keyword>
<evidence type="ECO:0000256" key="16">
    <source>
        <dbReference type="SAM" id="Phobius"/>
    </source>
</evidence>
<dbReference type="CDD" id="cd13686">
    <property type="entry name" value="GluR_Plant"/>
    <property type="match status" value="1"/>
</dbReference>
<gene>
    <name evidence="19" type="ORF">TRITD_7Bv1G022050</name>
</gene>
<evidence type="ECO:0000256" key="9">
    <source>
        <dbReference type="ARBA" id="ARBA00023170"/>
    </source>
</evidence>
<evidence type="ECO:0000256" key="7">
    <source>
        <dbReference type="ARBA" id="ARBA00023065"/>
    </source>
</evidence>
<feature type="disulfide bond" evidence="14">
    <location>
        <begin position="726"/>
        <end position="782"/>
    </location>
</feature>
<keyword evidence="14" id="KW-1015">Disulfide bond</keyword>
<dbReference type="Proteomes" id="UP000324705">
    <property type="component" value="Chromosome 7B"/>
</dbReference>
<feature type="transmembrane region" description="Helical" evidence="16">
    <location>
        <begin position="592"/>
        <end position="610"/>
    </location>
</feature>
<feature type="transmembrane region" description="Helical" evidence="16">
    <location>
        <begin position="622"/>
        <end position="640"/>
    </location>
</feature>
<keyword evidence="7 13" id="KW-0406">Ion transport</keyword>
<keyword evidence="12 13" id="KW-0407">Ion channel</keyword>
<reference evidence="19 20" key="1">
    <citation type="submission" date="2017-09" db="EMBL/GenBank/DDBJ databases">
        <authorList>
            <consortium name="International Durum Wheat Genome Sequencing Consortium (IDWGSC)"/>
            <person name="Milanesi L."/>
        </authorList>
    </citation>
    <scope>NUCLEOTIDE SEQUENCE [LARGE SCALE GENOMIC DNA]</scope>
    <source>
        <strain evidence="20">cv. Svevo</strain>
    </source>
</reference>
<name>A0A9R0ZTD6_TRITD</name>
<feature type="transmembrane region" description="Helical" evidence="16">
    <location>
        <begin position="562"/>
        <end position="580"/>
    </location>
</feature>
<evidence type="ECO:0000256" key="4">
    <source>
        <dbReference type="ARBA" id="ARBA00022692"/>
    </source>
</evidence>
<keyword evidence="8 13" id="KW-0472">Membrane</keyword>
<dbReference type="InterPro" id="IPR017103">
    <property type="entry name" value="Iontropic_Glu_rcpt_pln"/>
</dbReference>
<keyword evidence="11 13" id="KW-1071">Ligand-gated ion channel</keyword>
<evidence type="ECO:0000256" key="17">
    <source>
        <dbReference type="SAM" id="SignalP"/>
    </source>
</evidence>
<feature type="chain" id="PRO_5040113353" description="Glutamate receptor" evidence="17">
    <location>
        <begin position="30"/>
        <end position="941"/>
    </location>
</feature>
<dbReference type="InterPro" id="IPR001320">
    <property type="entry name" value="Iontro_rcpt_C"/>
</dbReference>
<dbReference type="FunFam" id="3.40.190.10:FF:000195">
    <property type="entry name" value="Glutamate receptor 2.7"/>
    <property type="match status" value="1"/>
</dbReference>
<feature type="compositionally biased region" description="Pro residues" evidence="15">
    <location>
        <begin position="931"/>
        <end position="941"/>
    </location>
</feature>
<feature type="domain" description="Ionotropic glutamate receptor C-terminal" evidence="18">
    <location>
        <begin position="438"/>
        <end position="778"/>
    </location>
</feature>
<evidence type="ECO:0000313" key="19">
    <source>
        <dbReference type="EMBL" id="VAI83703.1"/>
    </source>
</evidence>
<dbReference type="Gene3D" id="3.40.50.2300">
    <property type="match status" value="2"/>
</dbReference>
<proteinExistence type="inferred from homology"/>
<dbReference type="Pfam" id="PF00060">
    <property type="entry name" value="Lig_chan"/>
    <property type="match status" value="1"/>
</dbReference>
<comment type="similarity">
    <text evidence="2 13">Belongs to the glutamate-gated ion channel (TC 1.A.10.1) family.</text>
</comment>
<dbReference type="Gene3D" id="1.10.287.70">
    <property type="match status" value="1"/>
</dbReference>
<comment type="subcellular location">
    <subcellularLocation>
        <location evidence="1">Membrane</location>
        <topology evidence="1">Multi-pass membrane protein</topology>
    </subcellularLocation>
</comment>
<dbReference type="PIRSF" id="PIRSF037090">
    <property type="entry name" value="Iontro_Glu-like_rcpt_pln"/>
    <property type="match status" value="1"/>
</dbReference>
<evidence type="ECO:0000256" key="11">
    <source>
        <dbReference type="ARBA" id="ARBA00023286"/>
    </source>
</evidence>
<feature type="transmembrane region" description="Helical" evidence="16">
    <location>
        <begin position="803"/>
        <end position="823"/>
    </location>
</feature>
<dbReference type="AlphaFoldDB" id="A0A9R0ZTD6"/>
<evidence type="ECO:0000256" key="1">
    <source>
        <dbReference type="ARBA" id="ARBA00004141"/>
    </source>
</evidence>
<feature type="region of interest" description="Disordered" evidence="15">
    <location>
        <begin position="861"/>
        <end position="941"/>
    </location>
</feature>
<evidence type="ECO:0000256" key="15">
    <source>
        <dbReference type="SAM" id="MobiDB-lite"/>
    </source>
</evidence>
<sequence>MDWSNMRLHAGAGVLSLLMFCMARSSAAAAVPPVRVGVVLDLTSDLGRKSHTCISMAVDDFYHKHPNYATRVELRLKDSRGDLVKVAHAAEELMDKNAEVQAIISPQTSSEDAELFAGIVEHSNIPILSSSTATSPASSSSLRSRFFVRTAPNISSQAAPIAAILEAFAWRAAVLLHEDSPYGVGLLSALVHAFQGSRGLTDSVAVPRDATDSRVDAALLALKTMPTKVYIVHMPPALAARLFRRAVVAGMMSEGYVWVTTAGVGNAADSLPNPGDIDYMQGAVSLRPYVPATDQVRSFWRRFKARFRQENPGLEHDDPTVPVTLLWLYDTAWAAAAAAETTFRTAQPTAFIDALLVTKFDGLVGRFGLVDGQLQVSVYEIMNIIGNGARTVGFWVPGLGITTSLYPSGARKELKQILWPGETAAVPIGWNKSPSRGSLRVGVPVRRGFTEFVEISTDPSIATDRVSGYCIDVFNAVMARLDYTVAYHYQPANANMTYDELVKLVHDKKADAVVGDVTIRSGRMKVVSFTTPFTDTGWSMIIAQKDRNNSMWIFTKPMTPELWLTSLAFFLITGFVVWAIEHKINPRFRGTPWKQLGILFYFAFSTMVFSHKEKLESNLSKFVVIMWVFTVLILTSSYTANLTSVLTIQQLNPTMNEWTDSDYVGVQADSFIEGMVREMGFDEARFRRYTSMDQYADALDKGSDNGGVTAIFAEVPYLRLFLSRYCQGYSMVGPIYKSGGFGFVFPKGSPLVEDVSRAILELAEEDGLTPIDNKWFRHPGACVGRRSRGEDDARLGLWRFRGLFLINAVVSCFMLLIHVTMVVSRERASGSQLRADTEATTGVMPWLRAWLQRFDAFEGPQGEPVHNCQGTVEENPLQGPATGADLQDDAMGDSDSTPVGDTDSGRNAASIPVSEENSRLVGGSSTRPFPHEPAPPALAPM</sequence>
<dbReference type="InterPro" id="IPR001828">
    <property type="entry name" value="ANF_lig-bd_rcpt"/>
</dbReference>